<evidence type="ECO:0000313" key="16">
    <source>
        <dbReference type="EMBL" id="KAG6506495.1"/>
    </source>
</evidence>
<evidence type="ECO:0000256" key="6">
    <source>
        <dbReference type="ARBA" id="ARBA00022840"/>
    </source>
</evidence>
<dbReference type="GO" id="GO:0006874">
    <property type="term" value="P:intracellular calcium ion homeostasis"/>
    <property type="evidence" value="ECO:0007669"/>
    <property type="project" value="TreeGrafter"/>
</dbReference>
<dbReference type="GO" id="GO:0046872">
    <property type="term" value="F:metal ion binding"/>
    <property type="evidence" value="ECO:0007669"/>
    <property type="project" value="UniProtKB-KW"/>
</dbReference>
<gene>
    <name evidence="16" type="ORF">ZIOFF_031819</name>
</gene>
<keyword evidence="4" id="KW-0479">Metal-binding</keyword>
<feature type="domain" description="P-type ATPase A" evidence="13">
    <location>
        <begin position="261"/>
        <end position="387"/>
    </location>
</feature>
<evidence type="ECO:0000256" key="12">
    <source>
        <dbReference type="SAM" id="Phobius"/>
    </source>
</evidence>
<dbReference type="Pfam" id="PF12041">
    <property type="entry name" value="DELLA"/>
    <property type="match status" value="1"/>
</dbReference>
<dbReference type="Gene3D" id="3.40.50.1000">
    <property type="entry name" value="HAD superfamily/HAD-like"/>
    <property type="match status" value="1"/>
</dbReference>
<feature type="domain" description="Transcriptional factor DELLA N-terminal" evidence="14">
    <location>
        <begin position="612"/>
        <end position="671"/>
    </location>
</feature>
<feature type="compositionally biased region" description="Polar residues" evidence="11">
    <location>
        <begin position="1037"/>
        <end position="1056"/>
    </location>
</feature>
<dbReference type="InterPro" id="IPR059000">
    <property type="entry name" value="ATPase_P-type_domA"/>
</dbReference>
<dbReference type="InterPro" id="IPR023214">
    <property type="entry name" value="HAD_sf"/>
</dbReference>
<evidence type="ECO:0000259" key="14">
    <source>
        <dbReference type="Pfam" id="PF12041"/>
    </source>
</evidence>
<evidence type="ECO:0000256" key="3">
    <source>
        <dbReference type="ARBA" id="ARBA00022692"/>
    </source>
</evidence>
<dbReference type="FunFam" id="2.70.150.10:FF:000027">
    <property type="entry name" value="Cation-transporting ATPase"/>
    <property type="match status" value="1"/>
</dbReference>
<dbReference type="SFLD" id="SFLDS00003">
    <property type="entry name" value="Haloacid_Dehalogenase"/>
    <property type="match status" value="1"/>
</dbReference>
<dbReference type="PANTHER" id="PTHR45630">
    <property type="entry name" value="CATION-TRANSPORTING ATPASE-RELATED"/>
    <property type="match status" value="1"/>
</dbReference>
<dbReference type="Gene3D" id="2.70.150.10">
    <property type="entry name" value="Calcium-transporting ATPase, cytoplasmic transduction domain A"/>
    <property type="match status" value="1"/>
</dbReference>
<dbReference type="GO" id="GO:0016887">
    <property type="term" value="F:ATP hydrolysis activity"/>
    <property type="evidence" value="ECO:0007669"/>
    <property type="project" value="InterPro"/>
</dbReference>
<comment type="subcellular location">
    <subcellularLocation>
        <location evidence="1">Membrane</location>
        <topology evidence="1">Multi-pass membrane protein</topology>
    </subcellularLocation>
</comment>
<evidence type="ECO:0000259" key="13">
    <source>
        <dbReference type="Pfam" id="PF00122"/>
    </source>
</evidence>
<proteinExistence type="inferred from homology"/>
<reference evidence="16 17" key="1">
    <citation type="submission" date="2020-08" db="EMBL/GenBank/DDBJ databases">
        <title>Plant Genome Project.</title>
        <authorList>
            <person name="Zhang R.-G."/>
        </authorList>
    </citation>
    <scope>NUCLEOTIDE SEQUENCE [LARGE SCALE GENOMIC DNA]</scope>
    <source>
        <tissue evidence="16">Rhizome</tissue>
    </source>
</reference>
<dbReference type="GO" id="GO:0015662">
    <property type="term" value="F:P-type ion transporter activity"/>
    <property type="evidence" value="ECO:0007669"/>
    <property type="project" value="TreeGrafter"/>
</dbReference>
<keyword evidence="10 12" id="KW-0472">Membrane</keyword>
<evidence type="ECO:0008006" key="18">
    <source>
        <dbReference type="Google" id="ProtNLM"/>
    </source>
</evidence>
<dbReference type="InterPro" id="IPR036412">
    <property type="entry name" value="HAD-like_sf"/>
</dbReference>
<feature type="region of interest" description="Disordered" evidence="11">
    <location>
        <begin position="1011"/>
        <end position="1062"/>
    </location>
</feature>
<name>A0A8J5L5Q5_ZINOF</name>
<feature type="transmembrane region" description="Helical" evidence="12">
    <location>
        <begin position="1186"/>
        <end position="1207"/>
    </location>
</feature>
<dbReference type="Gene3D" id="1.10.10.1290">
    <property type="entry name" value="Transcriptional regulator DELLA, N-terminal domain"/>
    <property type="match status" value="1"/>
</dbReference>
<keyword evidence="7" id="KW-0460">Magnesium</keyword>
<keyword evidence="5" id="KW-0547">Nucleotide-binding</keyword>
<feature type="compositionally biased region" description="Polar residues" evidence="11">
    <location>
        <begin position="1011"/>
        <end position="1022"/>
    </location>
</feature>
<keyword evidence="8" id="KW-1278">Translocase</keyword>
<evidence type="ECO:0000256" key="5">
    <source>
        <dbReference type="ARBA" id="ARBA00022741"/>
    </source>
</evidence>
<dbReference type="GO" id="GO:0005789">
    <property type="term" value="C:endoplasmic reticulum membrane"/>
    <property type="evidence" value="ECO:0007669"/>
    <property type="project" value="TreeGrafter"/>
</dbReference>
<evidence type="ECO:0000256" key="2">
    <source>
        <dbReference type="ARBA" id="ARBA00006000"/>
    </source>
</evidence>
<feature type="transmembrane region" description="Helical" evidence="12">
    <location>
        <begin position="28"/>
        <end position="46"/>
    </location>
</feature>
<dbReference type="InterPro" id="IPR006544">
    <property type="entry name" value="P-type_TPase_V"/>
</dbReference>
<dbReference type="InterPro" id="IPR023299">
    <property type="entry name" value="ATPase_P-typ_cyto_dom_N"/>
</dbReference>
<dbReference type="InterPro" id="IPR057255">
    <property type="entry name" value="2TM_P5A-ATPase"/>
</dbReference>
<feature type="transmembrane region" description="Helical" evidence="12">
    <location>
        <begin position="52"/>
        <end position="73"/>
    </location>
</feature>
<dbReference type="PROSITE" id="PS00154">
    <property type="entry name" value="ATPASE_E1_E2"/>
    <property type="match status" value="1"/>
</dbReference>
<dbReference type="FunFam" id="3.40.50.1000:FF:000109">
    <property type="entry name" value="Cation-transporting ATPase"/>
    <property type="match status" value="1"/>
</dbReference>
<feature type="transmembrane region" description="Helical" evidence="12">
    <location>
        <begin position="1154"/>
        <end position="1174"/>
    </location>
</feature>
<dbReference type="EMBL" id="JACMSC010000009">
    <property type="protein sequence ID" value="KAG6506495.1"/>
    <property type="molecule type" value="Genomic_DNA"/>
</dbReference>
<evidence type="ECO:0000313" key="17">
    <source>
        <dbReference type="Proteomes" id="UP000734854"/>
    </source>
</evidence>
<evidence type="ECO:0000256" key="9">
    <source>
        <dbReference type="ARBA" id="ARBA00022989"/>
    </source>
</evidence>
<dbReference type="InterPro" id="IPR023298">
    <property type="entry name" value="ATPase_P-typ_TM_dom_sf"/>
</dbReference>
<evidence type="ECO:0000256" key="4">
    <source>
        <dbReference type="ARBA" id="ARBA00022723"/>
    </source>
</evidence>
<dbReference type="InterPro" id="IPR044492">
    <property type="entry name" value="P_typ_ATPase_HD_dom"/>
</dbReference>
<keyword evidence="6" id="KW-0067">ATP-binding</keyword>
<dbReference type="InterPro" id="IPR018303">
    <property type="entry name" value="ATPase_P-typ_P_site"/>
</dbReference>
<comment type="similarity">
    <text evidence="2">Belongs to the cation transport ATPase (P-type) (TC 3.A.3) family. Type V subfamily.</text>
</comment>
<evidence type="ECO:0000259" key="15">
    <source>
        <dbReference type="Pfam" id="PF23143"/>
    </source>
</evidence>
<keyword evidence="17" id="KW-1185">Reference proteome</keyword>
<dbReference type="InterPro" id="IPR021914">
    <property type="entry name" value="TF_DELLA_N"/>
</dbReference>
<feature type="domain" description="P5A-ATPase transmembrane helical hairpin" evidence="15">
    <location>
        <begin position="20"/>
        <end position="85"/>
    </location>
</feature>
<sequence length="1352" mass="149914">MTRYHVGGKVVHEVDLLKLRHWTWRLDIWPFAILYFIWLLAVVPNIDFSDAFIVLGGFAILHILVLLFTAWSVDFKCLVQFRKVNDIHSATSCKIIPSKFSGSKEIVLLHTRKPVVGSSASSTENANEIYFVFRKQCFNFSAEKNTFCKLPYPTKESFGYYLKSTGHGSETKVASATDKWGRNVFDYPQPTFQKLLKEQVMEPFFVFQVFCVGLWCLDEYWYYSLFTLGMLFLFESTMAKGRLKTLTELRRVRVDSQMLIVHRGGKWVKLSGTDLLPGDVVSIGRSGQNGEDKTVPADMLLLAGTAITNEAILTGESTPQWKVSVAGQSLEEKLSIKRDKNHILFGGTKILQHTPDKTFNLKAPDGGCIAVVLRTGFETSQGKLMRTILFSTERVTANSWESGLFILFLLFFAIIAAGYVLKKGLEDPTRSRYKLFLSCSLILTSVIPPELPMELSIAVNTSLIALARRGIFCTEPFRIPFAGKVDICCFDKTGTLTSDDMEFQGVVGLDDDGALQTDMSKLPVHTVQVLASCHALVFVENKLVGDPLEKAALKGINWIYTSDEKALPKKSIKRASSAEEIGTAHWWRQRAEQGKGRAMMGVGIGVEDDDVDELLAALGHNVQSSDMAMGRGVVASDDPFPSYLATDTVHYNPLDISTWVDIILSKLNSPPPPLLSPPPPPHFDAPSPINRPIYVLGLSWLIARRSDLGQLDRVIKLGLLGALSRKSAHKRAGYTSLPYGSGGQAVQIIQRHHFASHLKRMGVIVRIQDQFFAFVKGAPETIQDRLIDVPATYVKTYKKYTRQGSRVLALAYKTLPEMAVSEARSLDRDVVENGLTFAGFAVFNCPIRSDSATVLSELKGSSHDLVMITGDQALTACHVASQVHIITKPALILVRGNNSTDFQWVSPDETEITSYRQFVEKEVEQLSDSRDLCIGGDCFEMLQRSEAVFNVIPYVKVFARVAPEQKELILNTLKTVGRMTLMCGDGTNDVGALKQAHVGIALLNAVLPTQTGEASSQTQPSKSENKAGKSTKPKSVLESSKSVVPANNTATTSNRHLTAAEKQRQKLQKMLDEMNEEGDGRSAPVVKLGDASMASPFTAKHASVAPTLDIIRQGRSTLVTTLQMFKILGLNCLATAYVLSVMNLDGVKLGDVQATISGVFTAAFFLFISHARPLQTLSAARPHPNIFCAYVFLSLTGQFAMHLFFLISSVNEASKYMPEECIEPDSEFHPNLVNTVSYMVNMMIQVATFAVNYMGHPFNQSISENRPFKYALFAAVGFFSVITSDLFRDLNDWLKLVPLPEVIRGKLMLWAMLMFVGCYGWERLLRSLFPGRMPARSRRQKQAAVSLDKKQL</sequence>
<dbReference type="InterPro" id="IPR008250">
    <property type="entry name" value="ATPase_P-typ_transduc_dom_A_sf"/>
</dbReference>
<dbReference type="SUPFAM" id="SSF56784">
    <property type="entry name" value="HAD-like"/>
    <property type="match status" value="1"/>
</dbReference>
<evidence type="ECO:0000256" key="1">
    <source>
        <dbReference type="ARBA" id="ARBA00004141"/>
    </source>
</evidence>
<evidence type="ECO:0000256" key="8">
    <source>
        <dbReference type="ARBA" id="ARBA00022967"/>
    </source>
</evidence>
<dbReference type="SFLD" id="SFLDG00002">
    <property type="entry name" value="C1.7:_P-type_atpase_like"/>
    <property type="match status" value="1"/>
</dbReference>
<feature type="transmembrane region" description="Helical" evidence="12">
    <location>
        <begin position="1124"/>
        <end position="1142"/>
    </location>
</feature>
<dbReference type="Pfam" id="PF13246">
    <property type="entry name" value="Cation_ATPase"/>
    <property type="match status" value="1"/>
</dbReference>
<protein>
    <recommendedName>
        <fullName evidence="18">Manganese-transporting ATPase PDR2</fullName>
    </recommendedName>
</protein>
<evidence type="ECO:0000256" key="11">
    <source>
        <dbReference type="SAM" id="MobiDB-lite"/>
    </source>
</evidence>
<comment type="caution">
    <text evidence="16">The sequence shown here is derived from an EMBL/GenBank/DDBJ whole genome shotgun (WGS) entry which is preliminary data.</text>
</comment>
<dbReference type="SMART" id="SM01129">
    <property type="entry name" value="DELLA"/>
    <property type="match status" value="1"/>
</dbReference>
<dbReference type="SFLD" id="SFLDF00027">
    <property type="entry name" value="p-type_atpase"/>
    <property type="match status" value="1"/>
</dbReference>
<dbReference type="SUPFAM" id="SSF81653">
    <property type="entry name" value="Calcium ATPase, transduction domain A"/>
    <property type="match status" value="1"/>
</dbReference>
<dbReference type="InterPro" id="IPR001757">
    <property type="entry name" value="P_typ_ATPase"/>
</dbReference>
<dbReference type="PROSITE" id="PS01229">
    <property type="entry name" value="COF_2"/>
    <property type="match status" value="1"/>
</dbReference>
<evidence type="ECO:0000256" key="7">
    <source>
        <dbReference type="ARBA" id="ARBA00022842"/>
    </source>
</evidence>
<keyword evidence="9 12" id="KW-1133">Transmembrane helix</keyword>
<dbReference type="Pfam" id="PF00122">
    <property type="entry name" value="E1-E2_ATPase"/>
    <property type="match status" value="1"/>
</dbReference>
<dbReference type="InterPro" id="IPR038088">
    <property type="entry name" value="DELLA_N_sf"/>
</dbReference>
<dbReference type="SUPFAM" id="SSF81665">
    <property type="entry name" value="Calcium ATPase, transmembrane domain M"/>
    <property type="match status" value="1"/>
</dbReference>
<feature type="transmembrane region" description="Helical" evidence="12">
    <location>
        <begin position="404"/>
        <end position="421"/>
    </location>
</feature>
<dbReference type="Gene3D" id="3.40.1110.10">
    <property type="entry name" value="Calcium-transporting ATPase, cytoplasmic domain N"/>
    <property type="match status" value="1"/>
</dbReference>
<dbReference type="PRINTS" id="PR00119">
    <property type="entry name" value="CATATPASE"/>
</dbReference>
<feature type="transmembrane region" description="Helical" evidence="12">
    <location>
        <begin position="1307"/>
        <end position="1329"/>
    </location>
</feature>
<feature type="transmembrane region" description="Helical" evidence="12">
    <location>
        <begin position="1267"/>
        <end position="1287"/>
    </location>
</feature>
<evidence type="ECO:0000256" key="10">
    <source>
        <dbReference type="ARBA" id="ARBA00023136"/>
    </source>
</evidence>
<dbReference type="Pfam" id="PF23143">
    <property type="entry name" value="2TM_P5A-ATPase"/>
    <property type="match status" value="1"/>
</dbReference>
<dbReference type="GO" id="GO:0019829">
    <property type="term" value="F:ATPase-coupled monoatomic cation transmembrane transporter activity"/>
    <property type="evidence" value="ECO:0007669"/>
    <property type="project" value="TreeGrafter"/>
</dbReference>
<dbReference type="PANTHER" id="PTHR45630:SF7">
    <property type="entry name" value="ENDOPLASMIC RETICULUM TRANSMEMBRANE HELIX TRANSLOCASE"/>
    <property type="match status" value="1"/>
</dbReference>
<accession>A0A8J5L5Q5</accession>
<organism evidence="16 17">
    <name type="scientific">Zingiber officinale</name>
    <name type="common">Ginger</name>
    <name type="synonym">Amomum zingiber</name>
    <dbReference type="NCBI Taxonomy" id="94328"/>
    <lineage>
        <taxon>Eukaryota</taxon>
        <taxon>Viridiplantae</taxon>
        <taxon>Streptophyta</taxon>
        <taxon>Embryophyta</taxon>
        <taxon>Tracheophyta</taxon>
        <taxon>Spermatophyta</taxon>
        <taxon>Magnoliopsida</taxon>
        <taxon>Liliopsida</taxon>
        <taxon>Zingiberales</taxon>
        <taxon>Zingiberaceae</taxon>
        <taxon>Zingiber</taxon>
    </lineage>
</organism>
<dbReference type="Proteomes" id="UP000734854">
    <property type="component" value="Unassembled WGS sequence"/>
</dbReference>
<dbReference type="GO" id="GO:0005524">
    <property type="term" value="F:ATP binding"/>
    <property type="evidence" value="ECO:0007669"/>
    <property type="project" value="UniProtKB-KW"/>
</dbReference>
<keyword evidence="3 12" id="KW-0812">Transmembrane</keyword>
<dbReference type="NCBIfam" id="TIGR01494">
    <property type="entry name" value="ATPase_P-type"/>
    <property type="match status" value="2"/>
</dbReference>